<sequence>MNDYSKIDFNEVFRLLGLMEECVNHVHSLRIKFESGCNEDEHPYF</sequence>
<dbReference type="KEGG" id="vg:16204969"/>
<dbReference type="RefSeq" id="YP_008060742.1">
    <property type="nucleotide sequence ID" value="NC_021344.2"/>
</dbReference>
<dbReference type="GeneID" id="16204969"/>
<dbReference type="EMBL" id="KC801932">
    <property type="protein sequence ID" value="AGJ71627.1"/>
    <property type="molecule type" value="Genomic_DNA"/>
</dbReference>
<name>M9UVH7_9CAUD</name>
<accession>M9UVH7</accession>
<proteinExistence type="predicted"/>
<dbReference type="Proteomes" id="UP000012999">
    <property type="component" value="Segment"/>
</dbReference>
<reference evidence="1" key="1">
    <citation type="submission" date="2013-03" db="EMBL/GenBank/DDBJ databases">
        <authorList>
            <person name="Kushkina A.I."/>
            <person name="Tovkach F.I."/>
            <person name="Comeau A.M."/>
            <person name="Kostetskii I.E."/>
            <person name="Lisovskiy I."/>
            <person name="Ostapchuk A.M."/>
            <person name="Voychuk S.I."/>
            <person name="Gorb T.Y."/>
            <person name="Romanyuk L.V."/>
        </authorList>
    </citation>
    <scope>NUCLEOTIDE SEQUENCE [LARGE SCALE GENOMIC DNA]</scope>
</reference>
<evidence type="ECO:0000313" key="1">
    <source>
        <dbReference type="EMBL" id="AGJ71627.1"/>
    </source>
</evidence>
<keyword evidence="2" id="KW-1185">Reference proteome</keyword>
<gene>
    <name evidence="1" type="ORF">Lw1_gp221</name>
</gene>
<organism evidence="1 2">
    <name type="scientific">Escherichia phage Lw1</name>
    <dbReference type="NCBI Taxonomy" id="1307804"/>
    <lineage>
        <taxon>Viruses</taxon>
        <taxon>Duplodnaviria</taxon>
        <taxon>Heunggongvirae</taxon>
        <taxon>Uroviricota</taxon>
        <taxon>Caudoviricetes</taxon>
        <taxon>Pantevenvirales</taxon>
        <taxon>Straboviridae</taxon>
        <taxon>Pseudotevenvirus</taxon>
        <taxon>Pseudotevenvirus lw1</taxon>
    </lineage>
</organism>
<evidence type="ECO:0000313" key="2">
    <source>
        <dbReference type="Proteomes" id="UP000012999"/>
    </source>
</evidence>
<protein>
    <submittedName>
        <fullName evidence="1">Uncharacterized protein</fullName>
    </submittedName>
</protein>